<evidence type="ECO:0000256" key="1">
    <source>
        <dbReference type="ARBA" id="ARBA00005209"/>
    </source>
</evidence>
<dbReference type="InterPro" id="IPR017932">
    <property type="entry name" value="GATase_2_dom"/>
</dbReference>
<dbReference type="Pfam" id="PF00156">
    <property type="entry name" value="Pribosyltran"/>
    <property type="match status" value="1"/>
</dbReference>
<dbReference type="NCBIfam" id="TIGR01134">
    <property type="entry name" value="purF"/>
    <property type="match status" value="1"/>
</dbReference>
<evidence type="ECO:0000256" key="6">
    <source>
        <dbReference type="ARBA" id="ARBA00022962"/>
    </source>
</evidence>
<evidence type="ECO:0000256" key="8">
    <source>
        <dbReference type="PIRNR" id="PIRNR000485"/>
    </source>
</evidence>
<reference evidence="11" key="2">
    <citation type="submission" date="2020-09" db="EMBL/GenBank/DDBJ databases">
        <authorList>
            <person name="Sun Q."/>
            <person name="Zhou Y."/>
        </authorList>
    </citation>
    <scope>NUCLEOTIDE SEQUENCE</scope>
    <source>
        <strain evidence="11">CGMCC 1.14988</strain>
    </source>
</reference>
<evidence type="ECO:0000256" key="5">
    <source>
        <dbReference type="ARBA" id="ARBA00022755"/>
    </source>
</evidence>
<comment type="caution">
    <text evidence="11">The sequence shown here is derived from an EMBL/GenBank/DDBJ whole genome shotgun (WGS) entry which is preliminary data.</text>
</comment>
<dbReference type="AlphaFoldDB" id="A0A8J3ERS3"/>
<name>A0A8J3ERS3_9ACTN</name>
<feature type="binding site" evidence="7 9">
    <location>
        <position position="385"/>
    </location>
    <ligand>
        <name>[4Fe-4S] cluster</name>
        <dbReference type="ChEBI" id="CHEBI:49883"/>
    </ligand>
</feature>
<dbReference type="PIRSF" id="PIRSF000485">
    <property type="entry name" value="Amd_phspho_trans"/>
    <property type="match status" value="1"/>
</dbReference>
<protein>
    <recommendedName>
        <fullName evidence="7">Amidophosphoribosyltransferase</fullName>
        <shortName evidence="7">ATase</shortName>
        <ecNumber evidence="7">2.4.2.14</ecNumber>
    </recommendedName>
    <alternativeName>
        <fullName evidence="7">Glutamine phosphoribosylpyrophosphate amidotransferase</fullName>
        <shortName evidence="7">GPATase</shortName>
    </alternativeName>
</protein>
<dbReference type="UniPathway" id="UPA00074">
    <property type="reaction ID" value="UER00124"/>
</dbReference>
<dbReference type="HAMAP" id="MF_01931">
    <property type="entry name" value="PurF"/>
    <property type="match status" value="1"/>
</dbReference>
<keyword evidence="3 7" id="KW-0328">Glycosyltransferase</keyword>
<keyword evidence="7 9" id="KW-0479">Metal-binding</keyword>
<feature type="binding site" evidence="7 9">
    <location>
        <position position="439"/>
    </location>
    <ligand>
        <name>[4Fe-4S] cluster</name>
        <dbReference type="ChEBI" id="CHEBI:49883"/>
    </ligand>
</feature>
<gene>
    <name evidence="7 11" type="primary">purF</name>
    <name evidence="11" type="ORF">GCM10011354_14860</name>
</gene>
<keyword evidence="6 7" id="KW-0315">Glutamine amidotransferase</keyword>
<dbReference type="CDD" id="cd00715">
    <property type="entry name" value="GPATase_N"/>
    <property type="match status" value="1"/>
</dbReference>
<dbReference type="Proteomes" id="UP000650511">
    <property type="component" value="Unassembled WGS sequence"/>
</dbReference>
<comment type="cofactor">
    <cofactor evidence="7 9">
        <name>[4Fe-4S] cluster</name>
        <dbReference type="ChEBI" id="CHEBI:49883"/>
    </cofactor>
    <text evidence="7 9">Binds 1 [4Fe-4S] cluster per subunit.</text>
</comment>
<keyword evidence="5 7" id="KW-0658">Purine biosynthesis</keyword>
<keyword evidence="12" id="KW-1185">Reference proteome</keyword>
<evidence type="ECO:0000256" key="3">
    <source>
        <dbReference type="ARBA" id="ARBA00022676"/>
    </source>
</evidence>
<evidence type="ECO:0000256" key="2">
    <source>
        <dbReference type="ARBA" id="ARBA00010138"/>
    </source>
</evidence>
<dbReference type="EMBL" id="BMHA01000005">
    <property type="protein sequence ID" value="GGI05593.1"/>
    <property type="molecule type" value="Genomic_DNA"/>
</dbReference>
<feature type="binding site" evidence="7 9">
    <location>
        <position position="436"/>
    </location>
    <ligand>
        <name>[4Fe-4S] cluster</name>
        <dbReference type="ChEBI" id="CHEBI:49883"/>
    </ligand>
</feature>
<sequence length="515" mass="55319">MFGIYAPGEDVATLTYFGLYALQHRGQESAGIAVSDGRRIVVHKDMGLVNQVFTDTSLAALQGHVAVGHCRYSTTGASSWVNAQPQYRETVRGCGLALGHNGNLVNTAELARRIDLPPTNDSEVMAGLLGAEVRAAAAANGAPPSLEEAIARLAPELHGAFSVVVMDEQRLHAFRDPHGVRPLQIGRLPNGGWVVASETAALDIVGAVYVRDVAAGELVTIDADGLRSRRFAAPESSFCLFEWVYLARPDHRQDGGSVLFARRSMGRQLAREAPVDADIVIPVPEAGRDAAAGYAAEAKLPFADGLVKNRYVGRTFIQPTQTLRQLGIRLKLSPVREVVEGRRLVVVDDSIVRGNTSRQLVAMLRAAGAREVHMRITSPPIAHPCYYGIDMATRAELVGADLDVDAIRDFIGADSLHYISLEGLVASTPHQRERLCTACFTGEYPIPVPGEHEQLAQIKFDFDAADASGERVGGADEVVLDAGVCGVKSPVTATGAMDERERERLANAHEGRTVE</sequence>
<dbReference type="Gene3D" id="3.40.50.2020">
    <property type="match status" value="1"/>
</dbReference>
<dbReference type="PANTHER" id="PTHR11907">
    <property type="entry name" value="AMIDOPHOSPHORIBOSYLTRANSFERASE"/>
    <property type="match status" value="1"/>
</dbReference>
<dbReference type="EC" id="2.4.2.14" evidence="7"/>
<evidence type="ECO:0000259" key="10">
    <source>
        <dbReference type="PROSITE" id="PS51278"/>
    </source>
</evidence>
<comment type="catalytic activity">
    <reaction evidence="7 8">
        <text>5-phospho-beta-D-ribosylamine + L-glutamate + diphosphate = 5-phospho-alpha-D-ribose 1-diphosphate + L-glutamine + H2O</text>
        <dbReference type="Rhea" id="RHEA:14905"/>
        <dbReference type="ChEBI" id="CHEBI:15377"/>
        <dbReference type="ChEBI" id="CHEBI:29985"/>
        <dbReference type="ChEBI" id="CHEBI:33019"/>
        <dbReference type="ChEBI" id="CHEBI:58017"/>
        <dbReference type="ChEBI" id="CHEBI:58359"/>
        <dbReference type="ChEBI" id="CHEBI:58681"/>
        <dbReference type="EC" id="2.4.2.14"/>
    </reaction>
</comment>
<keyword evidence="7 9" id="KW-0411">Iron-sulfur</keyword>
<dbReference type="InterPro" id="IPR029057">
    <property type="entry name" value="PRTase-like"/>
</dbReference>
<dbReference type="GO" id="GO:0006189">
    <property type="term" value="P:'de novo' IMP biosynthetic process"/>
    <property type="evidence" value="ECO:0007669"/>
    <property type="project" value="UniProtKB-UniRule"/>
</dbReference>
<dbReference type="InterPro" id="IPR005854">
    <property type="entry name" value="PurF"/>
</dbReference>
<dbReference type="SUPFAM" id="SSF53271">
    <property type="entry name" value="PRTase-like"/>
    <property type="match status" value="1"/>
</dbReference>
<evidence type="ECO:0000256" key="4">
    <source>
        <dbReference type="ARBA" id="ARBA00022679"/>
    </source>
</evidence>
<dbReference type="CDD" id="cd06223">
    <property type="entry name" value="PRTases_typeI"/>
    <property type="match status" value="1"/>
</dbReference>
<dbReference type="PROSITE" id="PS51278">
    <property type="entry name" value="GATASE_TYPE_2"/>
    <property type="match status" value="1"/>
</dbReference>
<dbReference type="GO" id="GO:0051539">
    <property type="term" value="F:4 iron, 4 sulfur cluster binding"/>
    <property type="evidence" value="ECO:0007669"/>
    <property type="project" value="UniProtKB-KW"/>
</dbReference>
<proteinExistence type="inferred from homology"/>
<dbReference type="GO" id="GO:0046872">
    <property type="term" value="F:metal ion binding"/>
    <property type="evidence" value="ECO:0007669"/>
    <property type="project" value="UniProtKB-KW"/>
</dbReference>
<feature type="binding site" evidence="7 9">
    <location>
        <position position="239"/>
    </location>
    <ligand>
        <name>[4Fe-4S] cluster</name>
        <dbReference type="ChEBI" id="CHEBI:49883"/>
    </ligand>
</feature>
<keyword evidence="7" id="KW-0004">4Fe-4S</keyword>
<evidence type="ECO:0000256" key="9">
    <source>
        <dbReference type="PIRSR" id="PIRSR000485-3"/>
    </source>
</evidence>
<evidence type="ECO:0000313" key="12">
    <source>
        <dbReference type="Proteomes" id="UP000650511"/>
    </source>
</evidence>
<dbReference type="SUPFAM" id="SSF56235">
    <property type="entry name" value="N-terminal nucleophile aminohydrolases (Ntn hydrolases)"/>
    <property type="match status" value="1"/>
</dbReference>
<dbReference type="InterPro" id="IPR000836">
    <property type="entry name" value="PRTase_dom"/>
</dbReference>
<keyword evidence="7 9" id="KW-0408">Iron</keyword>
<evidence type="ECO:0000313" key="11">
    <source>
        <dbReference type="EMBL" id="GGI05593.1"/>
    </source>
</evidence>
<dbReference type="GO" id="GO:0009113">
    <property type="term" value="P:purine nucleobase biosynthetic process"/>
    <property type="evidence" value="ECO:0007669"/>
    <property type="project" value="UniProtKB-UniRule"/>
</dbReference>
<dbReference type="Gene3D" id="3.60.20.10">
    <property type="entry name" value="Glutamine Phosphoribosylpyrophosphate, subunit 1, domain 1"/>
    <property type="match status" value="1"/>
</dbReference>
<dbReference type="InterPro" id="IPR035584">
    <property type="entry name" value="PurF_N"/>
</dbReference>
<accession>A0A8J3ERS3</accession>
<evidence type="ECO:0000256" key="7">
    <source>
        <dbReference type="HAMAP-Rule" id="MF_01931"/>
    </source>
</evidence>
<comment type="similarity">
    <text evidence="2 7 8">In the C-terminal section; belongs to the purine/pyrimidine phosphoribosyltransferase family.</text>
</comment>
<dbReference type="Pfam" id="PF13522">
    <property type="entry name" value="GATase_6"/>
    <property type="match status" value="1"/>
</dbReference>
<dbReference type="GO" id="GO:0004044">
    <property type="term" value="F:amidophosphoribosyltransferase activity"/>
    <property type="evidence" value="ECO:0007669"/>
    <property type="project" value="UniProtKB-UniRule"/>
</dbReference>
<keyword evidence="4 7" id="KW-0808">Transferase</keyword>
<reference evidence="11" key="1">
    <citation type="journal article" date="2014" name="Int. J. Syst. Evol. Microbiol.">
        <title>Complete genome sequence of Corynebacterium casei LMG S-19264T (=DSM 44701T), isolated from a smear-ripened cheese.</title>
        <authorList>
            <consortium name="US DOE Joint Genome Institute (JGI-PGF)"/>
            <person name="Walter F."/>
            <person name="Albersmeier A."/>
            <person name="Kalinowski J."/>
            <person name="Ruckert C."/>
        </authorList>
    </citation>
    <scope>NUCLEOTIDE SEQUENCE</scope>
    <source>
        <strain evidence="11">CGMCC 1.14988</strain>
    </source>
</reference>
<comment type="function">
    <text evidence="7">Catalyzes the formation of phosphoribosylamine from phosphoribosylpyrophosphate (PRPP) and glutamine.</text>
</comment>
<feature type="domain" description="Glutamine amidotransferase type-2" evidence="10">
    <location>
        <begin position="1"/>
        <end position="224"/>
    </location>
</feature>
<comment type="pathway">
    <text evidence="1 7 8">Purine metabolism; IMP biosynthesis via de novo pathway; N(1)-(5-phospho-D-ribosyl)glycinamide from 5-phospho-alpha-D-ribose 1-diphosphate: step 1/2.</text>
</comment>
<comment type="caution">
    <text evidence="7">Lacks conserved residue(s) required for the propagation of feature annotation.</text>
</comment>
<organism evidence="11 12">
    <name type="scientific">Egicoccus halophilus</name>
    <dbReference type="NCBI Taxonomy" id="1670830"/>
    <lineage>
        <taxon>Bacteria</taxon>
        <taxon>Bacillati</taxon>
        <taxon>Actinomycetota</taxon>
        <taxon>Nitriliruptoria</taxon>
        <taxon>Egicoccales</taxon>
        <taxon>Egicoccaceae</taxon>
        <taxon>Egicoccus</taxon>
    </lineage>
</organism>
<dbReference type="InterPro" id="IPR029055">
    <property type="entry name" value="Ntn_hydrolases_N"/>
</dbReference>